<proteinExistence type="predicted"/>
<name>A0A6P4Z8C8_BRABE</name>
<sequence length="330" mass="37813">MKVFVLVVLAAVYVQADPTPFAQQVRDYTALVSTSLQGFRVMAEGEYNDKIKQELRPVIRLKLRNSADRMEAKMQVMADEWRATYVANRENDRALARSLVEYSVKLARGHGEAQNYYLNQIKPLLTAHEGRVMRSYFNTLSAQAATMQASFATFFDANLKPTMLQLQAQAQTLTEEPALSPFADSLKQYSVLMGQKLRDVTFQVRVEYDDKIKDQLRPVVREKVKTLNDKLKERSMAVFKQWTDYFKAHKDSDEELMRGMTAANTQLIDSWRQVGRFFRERIIPLTNAQERQVLQVFSGQVGTLFTTMKAEMDSSFSTMVAPFMPARPTA</sequence>
<reference evidence="3" key="1">
    <citation type="submission" date="2025-08" db="UniProtKB">
        <authorList>
            <consortium name="RefSeq"/>
        </authorList>
    </citation>
    <scope>IDENTIFICATION</scope>
    <source>
        <tissue evidence="3">Gonad</tissue>
    </source>
</reference>
<dbReference type="KEGG" id="bbel:109476437"/>
<dbReference type="Proteomes" id="UP000515135">
    <property type="component" value="Unplaced"/>
</dbReference>
<evidence type="ECO:0000313" key="3">
    <source>
        <dbReference type="RefSeq" id="XP_019632928.1"/>
    </source>
</evidence>
<dbReference type="RefSeq" id="XP_019632928.1">
    <property type="nucleotide sequence ID" value="XM_019777369.1"/>
</dbReference>
<dbReference type="AlphaFoldDB" id="A0A6P4Z8C8"/>
<dbReference type="OrthoDB" id="10015022at2759"/>
<feature type="signal peptide" evidence="1">
    <location>
        <begin position="1"/>
        <end position="16"/>
    </location>
</feature>
<evidence type="ECO:0000313" key="2">
    <source>
        <dbReference type="Proteomes" id="UP000515135"/>
    </source>
</evidence>
<gene>
    <name evidence="3" type="primary">LOC109476437</name>
</gene>
<feature type="chain" id="PRO_5028476109" evidence="1">
    <location>
        <begin position="17"/>
        <end position="330"/>
    </location>
</feature>
<dbReference type="GeneID" id="109476437"/>
<organism evidence="2 3">
    <name type="scientific">Branchiostoma belcheri</name>
    <name type="common">Amphioxus</name>
    <dbReference type="NCBI Taxonomy" id="7741"/>
    <lineage>
        <taxon>Eukaryota</taxon>
        <taxon>Metazoa</taxon>
        <taxon>Chordata</taxon>
        <taxon>Cephalochordata</taxon>
        <taxon>Leptocardii</taxon>
        <taxon>Amphioxiformes</taxon>
        <taxon>Branchiostomatidae</taxon>
        <taxon>Branchiostoma</taxon>
    </lineage>
</organism>
<accession>A0A6P4Z8C8</accession>
<keyword evidence="2" id="KW-1185">Reference proteome</keyword>
<keyword evidence="1" id="KW-0732">Signal</keyword>
<evidence type="ECO:0000256" key="1">
    <source>
        <dbReference type="SAM" id="SignalP"/>
    </source>
</evidence>
<protein>
    <submittedName>
        <fullName evidence="3">Uncharacterized protein LOC109476437</fullName>
    </submittedName>
</protein>